<protein>
    <submittedName>
        <fullName evidence="2">Anti-repressor SinI family protein</fullName>
    </submittedName>
</protein>
<dbReference type="Pfam" id="PF08671">
    <property type="entry name" value="SinI"/>
    <property type="match status" value="1"/>
</dbReference>
<dbReference type="SUPFAM" id="SSF47406">
    <property type="entry name" value="SinR repressor dimerisation domain-like"/>
    <property type="match status" value="1"/>
</dbReference>
<evidence type="ECO:0000313" key="3">
    <source>
        <dbReference type="Proteomes" id="UP001595772"/>
    </source>
</evidence>
<proteinExistence type="predicted"/>
<dbReference type="InterPro" id="IPR036281">
    <property type="entry name" value="SinR/SinI_dimer_dom_sf"/>
</dbReference>
<dbReference type="EMBL" id="JBHSAO010000001">
    <property type="protein sequence ID" value="MFC4022274.1"/>
    <property type="molecule type" value="Genomic_DNA"/>
</dbReference>
<gene>
    <name evidence="2" type="ORF">ACFOUV_00420</name>
</gene>
<organism evidence="2 3">
    <name type="scientific">Oceanobacillus longus</name>
    <dbReference type="NCBI Taxonomy" id="930120"/>
    <lineage>
        <taxon>Bacteria</taxon>
        <taxon>Bacillati</taxon>
        <taxon>Bacillota</taxon>
        <taxon>Bacilli</taxon>
        <taxon>Bacillales</taxon>
        <taxon>Bacillaceae</taxon>
        <taxon>Oceanobacillus</taxon>
    </lineage>
</organism>
<evidence type="ECO:0000259" key="1">
    <source>
        <dbReference type="PROSITE" id="PS51500"/>
    </source>
</evidence>
<dbReference type="InterPro" id="IPR010981">
    <property type="entry name" value="SinR/SinI_dimer_dom"/>
</dbReference>
<sequence>MHSQRSVDIAKLDKEWLHLIREARKLDLSIEEIRNFLQQKNNATFILQGNPEVNYTRTRT</sequence>
<dbReference type="PROSITE" id="PS51500">
    <property type="entry name" value="SIN"/>
    <property type="match status" value="1"/>
</dbReference>
<keyword evidence="3" id="KW-1185">Reference proteome</keyword>
<reference evidence="3" key="1">
    <citation type="journal article" date="2019" name="Int. J. Syst. Evol. Microbiol.">
        <title>The Global Catalogue of Microorganisms (GCM) 10K type strain sequencing project: providing services to taxonomists for standard genome sequencing and annotation.</title>
        <authorList>
            <consortium name="The Broad Institute Genomics Platform"/>
            <consortium name="The Broad Institute Genome Sequencing Center for Infectious Disease"/>
            <person name="Wu L."/>
            <person name="Ma J."/>
        </authorList>
    </citation>
    <scope>NUCLEOTIDE SEQUENCE [LARGE SCALE GENOMIC DNA]</scope>
    <source>
        <strain evidence="3">IBRC-M 10703</strain>
    </source>
</reference>
<feature type="domain" description="Sin" evidence="1">
    <location>
        <begin position="3"/>
        <end position="41"/>
    </location>
</feature>
<accession>A0ABV8GVS4</accession>
<evidence type="ECO:0000313" key="2">
    <source>
        <dbReference type="EMBL" id="MFC4022274.1"/>
    </source>
</evidence>
<dbReference type="Proteomes" id="UP001595772">
    <property type="component" value="Unassembled WGS sequence"/>
</dbReference>
<dbReference type="RefSeq" id="WP_379494792.1">
    <property type="nucleotide sequence ID" value="NZ_JBHSAO010000001.1"/>
</dbReference>
<comment type="caution">
    <text evidence="2">The sequence shown here is derived from an EMBL/GenBank/DDBJ whole genome shotgun (WGS) entry which is preliminary data.</text>
</comment>
<name>A0ABV8GVS4_9BACI</name>